<gene>
    <name evidence="1" type="primary">cpt</name>
    <name evidence="1" type="ORF">K7862_23740</name>
</gene>
<dbReference type="Proteomes" id="UP000778578">
    <property type="component" value="Unassembled WGS sequence"/>
</dbReference>
<dbReference type="RefSeq" id="WP_222965928.1">
    <property type="nucleotide sequence ID" value="NZ_JAINZZ010000034.1"/>
</dbReference>
<dbReference type="EMBL" id="JAINZZ010000034">
    <property type="protein sequence ID" value="MBY8880625.1"/>
    <property type="molecule type" value="Genomic_DNA"/>
</dbReference>
<evidence type="ECO:0000313" key="1">
    <source>
        <dbReference type="EMBL" id="MBY8880625.1"/>
    </source>
</evidence>
<dbReference type="InterPro" id="IPR012853">
    <property type="entry name" value="CPT"/>
</dbReference>
<dbReference type="InterPro" id="IPR027417">
    <property type="entry name" value="P-loop_NTPase"/>
</dbReference>
<keyword evidence="2" id="KW-1185">Reference proteome</keyword>
<reference evidence="1 2" key="1">
    <citation type="submission" date="2021-08" db="EMBL/GenBank/DDBJ databases">
        <title>WGS of actinomycetes from Thailand.</title>
        <authorList>
            <person name="Thawai C."/>
        </authorList>
    </citation>
    <scope>NUCLEOTIDE SEQUENCE [LARGE SCALE GENOMIC DNA]</scope>
    <source>
        <strain evidence="1 2">PLK6-54</strain>
    </source>
</reference>
<accession>A0ABS7QBR9</accession>
<dbReference type="PIRSF" id="PIRSF007531">
    <property type="entry name" value="CPT"/>
    <property type="match status" value="1"/>
</dbReference>
<name>A0ABS7QBR9_9ACTN</name>
<dbReference type="SUPFAM" id="SSF52540">
    <property type="entry name" value="P-loop containing nucleoside triphosphate hydrolases"/>
    <property type="match status" value="1"/>
</dbReference>
<sequence length="172" mass="17960">MLNGGSSSGKSSIARCLQNLLPGAWLTFGADTLVDAMPARLRAGGEGIGFDSGGAVVTGDEFRRLDHAWAQGVAAVVRAGVPVVVDEVFLGGPRSQARWRDALTGLEVLWVAVRCDPDIAAAREAARGDRETGMARLQAELVHRGVEYDLEVDTGGSGAEECARTIAARVTG</sequence>
<dbReference type="Pfam" id="PF07931">
    <property type="entry name" value="CPT"/>
    <property type="match status" value="1"/>
</dbReference>
<dbReference type="Gene3D" id="3.40.50.300">
    <property type="entry name" value="P-loop containing nucleotide triphosphate hydrolases"/>
    <property type="match status" value="1"/>
</dbReference>
<comment type="caution">
    <text evidence="1">The sequence shown here is derived from an EMBL/GenBank/DDBJ whole genome shotgun (WGS) entry which is preliminary data.</text>
</comment>
<proteinExistence type="predicted"/>
<dbReference type="NCBIfam" id="NF033114">
    <property type="entry name" value="phos_trans_CPT"/>
    <property type="match status" value="1"/>
</dbReference>
<evidence type="ECO:0000313" key="2">
    <source>
        <dbReference type="Proteomes" id="UP000778578"/>
    </source>
</evidence>
<organism evidence="1 2">
    <name type="scientific">Actinacidiphila acidipaludis</name>
    <dbReference type="NCBI Taxonomy" id="2873382"/>
    <lineage>
        <taxon>Bacteria</taxon>
        <taxon>Bacillati</taxon>
        <taxon>Actinomycetota</taxon>
        <taxon>Actinomycetes</taxon>
        <taxon>Kitasatosporales</taxon>
        <taxon>Streptomycetaceae</taxon>
        <taxon>Actinacidiphila</taxon>
    </lineage>
</organism>
<protein>
    <submittedName>
        <fullName evidence="1">Chloramphenicol phosphotransferase CPT</fullName>
    </submittedName>
</protein>